<keyword evidence="1" id="KW-0547">Nucleotide-binding</keyword>
<name>A0AAX3N552_9BACL</name>
<reference evidence="3" key="1">
    <citation type="submission" date="2023-02" db="EMBL/GenBank/DDBJ databases">
        <title>Pathogen: clinical or host-associated sample.</title>
        <authorList>
            <person name="Hergert J."/>
            <person name="Casey R."/>
            <person name="Wagner J."/>
            <person name="Young E.L."/>
            <person name="Oakeson K.F."/>
        </authorList>
    </citation>
    <scope>NUCLEOTIDE SEQUENCE</scope>
    <source>
        <strain evidence="3">2022CK-00830</strain>
    </source>
</reference>
<keyword evidence="1" id="KW-0067">ATP-binding</keyword>
<dbReference type="GO" id="GO:0005524">
    <property type="term" value="F:ATP binding"/>
    <property type="evidence" value="ECO:0007669"/>
    <property type="project" value="UniProtKB-UniRule"/>
</dbReference>
<evidence type="ECO:0000313" key="3">
    <source>
        <dbReference type="EMBL" id="WDH84249.1"/>
    </source>
</evidence>
<dbReference type="Pfam" id="PF14398">
    <property type="entry name" value="ATPgrasp_YheCD"/>
    <property type="match status" value="1"/>
</dbReference>
<evidence type="ECO:0000313" key="4">
    <source>
        <dbReference type="Proteomes" id="UP001220962"/>
    </source>
</evidence>
<proteinExistence type="predicted"/>
<accession>A0AAX3N552</accession>
<dbReference type="InterPro" id="IPR026838">
    <property type="entry name" value="YheC/D"/>
</dbReference>
<dbReference type="PROSITE" id="PS50975">
    <property type="entry name" value="ATP_GRASP"/>
    <property type="match status" value="1"/>
</dbReference>
<dbReference type="EMBL" id="CP118101">
    <property type="protein sequence ID" value="WDH84249.1"/>
    <property type="molecule type" value="Genomic_DNA"/>
</dbReference>
<dbReference type="Proteomes" id="UP001220962">
    <property type="component" value="Chromosome"/>
</dbReference>
<evidence type="ECO:0000259" key="2">
    <source>
        <dbReference type="PROSITE" id="PS50975"/>
    </source>
</evidence>
<evidence type="ECO:0000256" key="1">
    <source>
        <dbReference type="PROSITE-ProRule" id="PRU00409"/>
    </source>
</evidence>
<feature type="domain" description="ATP-grasp" evidence="2">
    <location>
        <begin position="120"/>
        <end position="362"/>
    </location>
</feature>
<dbReference type="SUPFAM" id="SSF56059">
    <property type="entry name" value="Glutathione synthetase ATP-binding domain-like"/>
    <property type="match status" value="1"/>
</dbReference>
<dbReference type="RefSeq" id="WP_205053518.1">
    <property type="nucleotide sequence ID" value="NZ_CP118101.1"/>
</dbReference>
<organism evidence="3 4">
    <name type="scientific">Paenibacillus urinalis</name>
    <dbReference type="NCBI Taxonomy" id="521520"/>
    <lineage>
        <taxon>Bacteria</taxon>
        <taxon>Bacillati</taxon>
        <taxon>Bacillota</taxon>
        <taxon>Bacilli</taxon>
        <taxon>Bacillales</taxon>
        <taxon>Paenibacillaceae</taxon>
        <taxon>Paenibacillus</taxon>
    </lineage>
</organism>
<sequence>MKKPLGTLGVLVNERKGTPPFADEYFCRRLCQEGVNFGMNVVVLTPRSSEPNGNYLGYQYIKGTWTQLPVEQPDLIYDRCLSPVPGIFRRRINKAAKSTSHKVRYLSRGLPGKWHVYNSLRLNAVLREHLPETAIYTNVEQLKQWLIQHPQGVFLKPQAGTHGKRTVLVRRQPENGKLIIQGRNRSNHMFNKRFTNHELGLSQLHRILSTRTFIIQPFLSLMNHEEKPFDLRVLVQKNGRGKWSLSGQAIREGGHGSLTSNLHGGGTAVDCRSFLETEYGKDQADLIIKKAAELSAVIPVVLEGRFGRLSELGIDYGIDRDGKLWIIEVNSKPGRSSFLLAGDVESASLAYNRPLEYARYLLLRTQ</sequence>
<protein>
    <submittedName>
        <fullName evidence="3">YheC/YheD family protein</fullName>
    </submittedName>
</protein>
<dbReference type="InterPro" id="IPR011761">
    <property type="entry name" value="ATP-grasp"/>
</dbReference>
<gene>
    <name evidence="3" type="ORF">PUW23_08565</name>
</gene>
<dbReference type="AlphaFoldDB" id="A0AAX3N552"/>
<dbReference type="GO" id="GO:0046872">
    <property type="term" value="F:metal ion binding"/>
    <property type="evidence" value="ECO:0007669"/>
    <property type="project" value="InterPro"/>
</dbReference>
<dbReference type="Gene3D" id="3.30.470.20">
    <property type="entry name" value="ATP-grasp fold, B domain"/>
    <property type="match status" value="1"/>
</dbReference>